<dbReference type="AlphaFoldDB" id="A0ABD5SP96"/>
<dbReference type="RefSeq" id="WP_273739785.1">
    <property type="nucleotide sequence ID" value="NZ_JAQIVI010000297.1"/>
</dbReference>
<sequence length="52" mass="5688">MDRKSSAEEPLSSKELTELLAQSEDTTPEEIEQGAANLEIAPPEEAMVVEDE</sequence>
<reference evidence="1 2" key="1">
    <citation type="journal article" date="2019" name="Int. J. Syst. Evol. Microbiol.">
        <title>The Global Catalogue of Microorganisms (GCM) 10K type strain sequencing project: providing services to taxonomists for standard genome sequencing and annotation.</title>
        <authorList>
            <consortium name="The Broad Institute Genomics Platform"/>
            <consortium name="The Broad Institute Genome Sequencing Center for Infectious Disease"/>
            <person name="Wu L."/>
            <person name="Ma J."/>
        </authorList>
    </citation>
    <scope>NUCLEOTIDE SEQUENCE [LARGE SCALE GENOMIC DNA]</scope>
    <source>
        <strain evidence="1 2">LMG 29247</strain>
    </source>
</reference>
<dbReference type="Proteomes" id="UP001596383">
    <property type="component" value="Unassembled WGS sequence"/>
</dbReference>
<comment type="caution">
    <text evidence="1">The sequence shown here is derived from an EMBL/GenBank/DDBJ whole genome shotgun (WGS) entry which is preliminary data.</text>
</comment>
<dbReference type="EMBL" id="JBHSWV010000297">
    <property type="protein sequence ID" value="MFC6766838.1"/>
    <property type="molecule type" value="Genomic_DNA"/>
</dbReference>
<name>A0ABD5SP96_9EURY</name>
<evidence type="ECO:0000313" key="1">
    <source>
        <dbReference type="EMBL" id="MFC6766838.1"/>
    </source>
</evidence>
<accession>A0ABD5SP96</accession>
<protein>
    <submittedName>
        <fullName evidence="1">Uncharacterized protein</fullName>
    </submittedName>
</protein>
<keyword evidence="2" id="KW-1185">Reference proteome</keyword>
<organism evidence="1 2">
    <name type="scientific">Natrinema soli</name>
    <dbReference type="NCBI Taxonomy" id="1930624"/>
    <lineage>
        <taxon>Archaea</taxon>
        <taxon>Methanobacteriati</taxon>
        <taxon>Methanobacteriota</taxon>
        <taxon>Stenosarchaea group</taxon>
        <taxon>Halobacteria</taxon>
        <taxon>Halobacteriales</taxon>
        <taxon>Natrialbaceae</taxon>
        <taxon>Natrinema</taxon>
    </lineage>
</organism>
<gene>
    <name evidence="1" type="ORF">ACFQE6_18185</name>
</gene>
<evidence type="ECO:0000313" key="2">
    <source>
        <dbReference type="Proteomes" id="UP001596383"/>
    </source>
</evidence>
<proteinExistence type="predicted"/>